<reference evidence="1 2" key="2">
    <citation type="submission" date="2018-04" db="EMBL/GenBank/DDBJ databases">
        <title>Thauera lacus sp. nov., isolated from an saline lake in Inner Mongolia, China.</title>
        <authorList>
            <person name="Liang Q.-Y."/>
        </authorList>
    </citation>
    <scope>NUCLEOTIDE SEQUENCE [LARGE SCALE GENOMIC DNA]</scope>
    <source>
        <strain evidence="1 2">D20</strain>
    </source>
</reference>
<name>A0A2T4IC00_9RHOO</name>
<dbReference type="Proteomes" id="UP000241193">
    <property type="component" value="Unassembled WGS sequence"/>
</dbReference>
<dbReference type="SUPFAM" id="SSF54001">
    <property type="entry name" value="Cysteine proteinases"/>
    <property type="match status" value="1"/>
</dbReference>
<dbReference type="OrthoDB" id="6183432at2"/>
<dbReference type="Gene3D" id="3.90.1720.10">
    <property type="entry name" value="endopeptidase domain like (from Nostoc punctiforme)"/>
    <property type="match status" value="1"/>
</dbReference>
<dbReference type="InterPro" id="IPR038765">
    <property type="entry name" value="Papain-like_cys_pep_sf"/>
</dbReference>
<proteinExistence type="predicted"/>
<keyword evidence="2" id="KW-1185">Reference proteome</keyword>
<sequence>MEAVARLKARRWWLAALIATLATLAALGVSALPAAPGFDARNVRLDNAEEGDWVFRRTTSAAGAAARWMSSFPPYSHVGMLIAGPDGWQVIHASPGDDHEAAGVTLVSLEAFLQRPDVNAAGVFRVRDSTAAQRRTMAAAAHSMLGRPFDHLYALDDDSALYCTELLWLAARQAALLDGLSARELATPFGRVAVLTLDTVLSPELLERVDGHTDVAAEQ</sequence>
<organism evidence="1 2">
    <name type="scientific">Pseudothauera lacus</name>
    <dbReference type="NCBI Taxonomy" id="2136175"/>
    <lineage>
        <taxon>Bacteria</taxon>
        <taxon>Pseudomonadati</taxon>
        <taxon>Pseudomonadota</taxon>
        <taxon>Betaproteobacteria</taxon>
        <taxon>Rhodocyclales</taxon>
        <taxon>Zoogloeaceae</taxon>
        <taxon>Pseudothauera</taxon>
    </lineage>
</organism>
<evidence type="ECO:0008006" key="3">
    <source>
        <dbReference type="Google" id="ProtNLM"/>
    </source>
</evidence>
<dbReference type="AlphaFoldDB" id="A0A2T4IC00"/>
<comment type="caution">
    <text evidence="1">The sequence shown here is derived from an EMBL/GenBank/DDBJ whole genome shotgun (WGS) entry which is preliminary data.</text>
</comment>
<gene>
    <name evidence="1" type="ORF">C8261_14905</name>
</gene>
<dbReference type="InterPro" id="IPR024453">
    <property type="entry name" value="Peptidase_C92"/>
</dbReference>
<evidence type="ECO:0000313" key="2">
    <source>
        <dbReference type="Proteomes" id="UP000241193"/>
    </source>
</evidence>
<protein>
    <recommendedName>
        <fullName evidence="3">Permuted papain-like amidase YaeF/Yiix C92 family enzyme</fullName>
    </recommendedName>
</protein>
<dbReference type="Pfam" id="PF05708">
    <property type="entry name" value="Peptidase_C92"/>
    <property type="match status" value="1"/>
</dbReference>
<dbReference type="EMBL" id="PZKC01000014">
    <property type="protein sequence ID" value="PTD95305.1"/>
    <property type="molecule type" value="Genomic_DNA"/>
</dbReference>
<accession>A0A2T4IC00</accession>
<evidence type="ECO:0000313" key="1">
    <source>
        <dbReference type="EMBL" id="PTD95305.1"/>
    </source>
</evidence>
<dbReference type="RefSeq" id="WP_107494523.1">
    <property type="nucleotide sequence ID" value="NZ_PZKC01000014.1"/>
</dbReference>
<reference evidence="1 2" key="1">
    <citation type="submission" date="2018-03" db="EMBL/GenBank/DDBJ databases">
        <authorList>
            <person name="Keele B.F."/>
        </authorList>
    </citation>
    <scope>NUCLEOTIDE SEQUENCE [LARGE SCALE GENOMIC DNA]</scope>
    <source>
        <strain evidence="1 2">D20</strain>
    </source>
</reference>